<accession>F9NW07</accession>
<dbReference type="FunFam" id="1.10.3470.10:FF:000001">
    <property type="entry name" value="Vitamin B12 ABC transporter permease BtuC"/>
    <property type="match status" value="1"/>
</dbReference>
<feature type="transmembrane region" description="Helical" evidence="8">
    <location>
        <begin position="183"/>
        <end position="205"/>
    </location>
</feature>
<evidence type="ECO:0000313" key="10">
    <source>
        <dbReference type="Proteomes" id="UP000007832"/>
    </source>
</evidence>
<evidence type="ECO:0000256" key="8">
    <source>
        <dbReference type="SAM" id="Phobius"/>
    </source>
</evidence>
<dbReference type="PANTHER" id="PTHR30472:SF67">
    <property type="entry name" value="PERMEASE OF ABC TRANSPORTER-RELATED"/>
    <property type="match status" value="1"/>
</dbReference>
<comment type="caution">
    <text evidence="9">The sequence shown here is derived from an EMBL/GenBank/DDBJ whole genome shotgun (WGS) entry which is preliminary data.</text>
</comment>
<dbReference type="InterPro" id="IPR037294">
    <property type="entry name" value="ABC_BtuC-like"/>
</dbReference>
<dbReference type="PANTHER" id="PTHR30472">
    <property type="entry name" value="FERRIC ENTEROBACTIN TRANSPORT SYSTEM PERMEASE PROTEIN"/>
    <property type="match status" value="1"/>
</dbReference>
<keyword evidence="6 8" id="KW-1133">Transmembrane helix</keyword>
<proteinExistence type="inferred from homology"/>
<dbReference type="STRING" id="1574624.GCA_001642025_01884"/>
<comment type="similarity">
    <text evidence="2">Belongs to the binding-protein-dependent transport system permease family. FecCD subfamily.</text>
</comment>
<keyword evidence="3" id="KW-0813">Transport</keyword>
<name>F9NW07_9ACTN</name>
<evidence type="ECO:0000256" key="4">
    <source>
        <dbReference type="ARBA" id="ARBA00022475"/>
    </source>
</evidence>
<feature type="transmembrane region" description="Helical" evidence="8">
    <location>
        <begin position="98"/>
        <end position="119"/>
    </location>
</feature>
<dbReference type="GO" id="GO:0022857">
    <property type="term" value="F:transmembrane transporter activity"/>
    <property type="evidence" value="ECO:0007669"/>
    <property type="project" value="InterPro"/>
</dbReference>
<evidence type="ECO:0000256" key="6">
    <source>
        <dbReference type="ARBA" id="ARBA00022989"/>
    </source>
</evidence>
<feature type="transmembrane region" description="Helical" evidence="8">
    <location>
        <begin position="260"/>
        <end position="277"/>
    </location>
</feature>
<gene>
    <name evidence="9" type="ORF">HMPREF1162_1738</name>
</gene>
<dbReference type="Proteomes" id="UP000007832">
    <property type="component" value="Unassembled WGS sequence"/>
</dbReference>
<keyword evidence="7 8" id="KW-0472">Membrane</keyword>
<feature type="transmembrane region" description="Helical" evidence="8">
    <location>
        <begin position="225"/>
        <end position="248"/>
    </location>
</feature>
<evidence type="ECO:0000313" key="9">
    <source>
        <dbReference type="EMBL" id="EGR96907.1"/>
    </source>
</evidence>
<comment type="subcellular location">
    <subcellularLocation>
        <location evidence="1">Cell membrane</location>
        <topology evidence="1">Multi-pass membrane protein</topology>
    </subcellularLocation>
</comment>
<evidence type="ECO:0000256" key="7">
    <source>
        <dbReference type="ARBA" id="ARBA00023136"/>
    </source>
</evidence>
<keyword evidence="4" id="KW-1003">Cell membrane</keyword>
<dbReference type="InterPro" id="IPR000522">
    <property type="entry name" value="ABC_transptr_permease_BtuC"/>
</dbReference>
<evidence type="ECO:0000256" key="1">
    <source>
        <dbReference type="ARBA" id="ARBA00004651"/>
    </source>
</evidence>
<dbReference type="Gene3D" id="1.10.3470.10">
    <property type="entry name" value="ABC transporter involved in vitamin B12 uptake, BtuC"/>
    <property type="match status" value="1"/>
</dbReference>
<dbReference type="AlphaFoldDB" id="F9NW07"/>
<feature type="transmembrane region" description="Helical" evidence="8">
    <location>
        <begin position="343"/>
        <end position="361"/>
    </location>
</feature>
<dbReference type="Pfam" id="PF01032">
    <property type="entry name" value="FecCD"/>
    <property type="match status" value="1"/>
</dbReference>
<feature type="transmembrane region" description="Helical" evidence="8">
    <location>
        <begin position="152"/>
        <end position="171"/>
    </location>
</feature>
<organism evidence="9 10">
    <name type="scientific">[Propionibacterium] namnetense SK182B-JCVI</name>
    <dbReference type="NCBI Taxonomy" id="1051006"/>
    <lineage>
        <taxon>Bacteria</taxon>
        <taxon>Bacillati</taxon>
        <taxon>Actinomycetota</taxon>
        <taxon>Actinomycetes</taxon>
        <taxon>Propionibacteriales</taxon>
        <taxon>Propionibacteriaceae</taxon>
        <taxon>Cutibacterium</taxon>
    </lineage>
</organism>
<feature type="transmembrane region" description="Helical" evidence="8">
    <location>
        <begin position="126"/>
        <end position="146"/>
    </location>
</feature>
<dbReference type="GO" id="GO:0005886">
    <property type="term" value="C:plasma membrane"/>
    <property type="evidence" value="ECO:0007669"/>
    <property type="project" value="UniProtKB-SubCell"/>
</dbReference>
<feature type="transmembrane region" description="Helical" evidence="8">
    <location>
        <begin position="283"/>
        <end position="303"/>
    </location>
</feature>
<keyword evidence="5 8" id="KW-0812">Transmembrane</keyword>
<dbReference type="eggNOG" id="COG0609">
    <property type="taxonomic scope" value="Bacteria"/>
</dbReference>
<evidence type="ECO:0000256" key="3">
    <source>
        <dbReference type="ARBA" id="ARBA00022448"/>
    </source>
</evidence>
<dbReference type="PATRIC" id="fig|1051006.4.peg.1358"/>
<reference evidence="9 10" key="1">
    <citation type="submission" date="2011-07" db="EMBL/GenBank/DDBJ databases">
        <title>Genome Sequence of Propionibacterium acnes SK182B-JCVI.</title>
        <authorList>
            <person name="Durkin A.S."/>
            <person name="Madupu R."/>
            <person name="Hostetler J."/>
            <person name="Radune D."/>
            <person name="Torralba M."/>
            <person name="Methe B."/>
            <person name="Sutton G."/>
            <person name="Strausberg R.L."/>
            <person name="Nelson K.E."/>
        </authorList>
    </citation>
    <scope>NUCLEOTIDE SEQUENCE [LARGE SCALE GENOMIC DNA]</scope>
    <source>
        <strain evidence="9 10">SK182B-JCVI</strain>
    </source>
</reference>
<evidence type="ECO:0000256" key="5">
    <source>
        <dbReference type="ARBA" id="ARBA00022692"/>
    </source>
</evidence>
<feature type="transmembrane region" description="Helical" evidence="8">
    <location>
        <begin position="315"/>
        <end position="331"/>
    </location>
</feature>
<evidence type="ECO:0000256" key="2">
    <source>
        <dbReference type="ARBA" id="ARBA00007935"/>
    </source>
</evidence>
<dbReference type="EMBL" id="AFUN01000034">
    <property type="protein sequence ID" value="EGR96907.1"/>
    <property type="molecule type" value="Genomic_DNA"/>
</dbReference>
<dbReference type="GO" id="GO:0033214">
    <property type="term" value="P:siderophore-iron import into cell"/>
    <property type="evidence" value="ECO:0007669"/>
    <property type="project" value="TreeGrafter"/>
</dbReference>
<protein>
    <submittedName>
        <fullName evidence="9">Iron chelate uptake ABC transporter, FeCT family, permease protein</fullName>
    </submittedName>
</protein>
<dbReference type="SUPFAM" id="SSF81345">
    <property type="entry name" value="ABC transporter involved in vitamin B12 uptake, BtuC"/>
    <property type="match status" value="1"/>
</dbReference>
<dbReference type="CDD" id="cd06550">
    <property type="entry name" value="TM_ABC_iron-siderophores_like"/>
    <property type="match status" value="1"/>
</dbReference>
<sequence>MMPSPKTSRTTLTRRPRDSALTRMAYLVRSLHSRTSVRFILLVALLALTPVLSIAFGAAPVPISQVLGVLADHCGLPVHLTWDSITDAIVWQNRMPRIVTGLGVGAILGVAGVTLQAVVRNPLAEPYVLGVNAGASSGAATAIILVGISSTLGVAGMAFLGALTSTAIVLFMGGGRNSSTLRLILAGLAVGFVFQALTNFIIFSSDSPETARAVMFWTLGDLSRASWAQGWTSIVVGVVLSILLWVCAPWLDALASGDSTATAVGIDPAMIRVLLLVPVSAGVAIAVAISGGIGFVGLVIPHLMRSFIGHGHRRLVVSSAIAAAIFLVWADTFSRTVFSPAELPIGVITGLLGAPFLLVLVKRETLA</sequence>